<evidence type="ECO:0000256" key="1">
    <source>
        <dbReference type="SAM" id="MobiDB-lite"/>
    </source>
</evidence>
<proteinExistence type="predicted"/>
<dbReference type="AlphaFoldDB" id="A0A022PRZ1"/>
<evidence type="ECO:0000313" key="3">
    <source>
        <dbReference type="EMBL" id="EYU18279.1"/>
    </source>
</evidence>
<dbReference type="Proteomes" id="UP000030748">
    <property type="component" value="Unassembled WGS sequence"/>
</dbReference>
<gene>
    <name evidence="3" type="ORF">MIMGU_mgv1a003545mg</name>
</gene>
<feature type="transmembrane region" description="Helical" evidence="2">
    <location>
        <begin position="548"/>
        <end position="574"/>
    </location>
</feature>
<protein>
    <submittedName>
        <fullName evidence="3">Uncharacterized protein</fullName>
    </submittedName>
</protein>
<sequence>MFSSKKKQIRANELELKPLVESREKLPRKICRIPTRVREYAGEFESRQVKKVVVGGSSTGETAESSETTPNSGGENANVIRKFMDESLLRFGPVYRVDQPSVVATKEKAWEHVVKKSLEKNGDEESNEELVRAGVRVLAGVVENRETGTAESSSNPLLRGGASIENSTDFTTNNKNVLETESANEIKEIYSTAMRKVEREAREMYDGDDDKLSDIGSSFRWMMIKDGCFFLQLALLILGCSEQLGYPANDPIFGKKHNKKDVKKWIEAMFHVANWDSPDQSSLCKKVLYEVLVLPALKRDQDREGSSLKERITPSSDLLHSLQNHVIGLEQLDRISSQYEVDDGQIDLEANEDEEVSDYRRIFTTETDDSNGEGASLTEGRIRLLLNAIGLSGSTGEDRKRIFPCATELKRAGIVIKKLENGEGARSICFNSYRNYLWPWAYLYLPVLAVDDNTETILRNLKTYELSQHQSERNRGEVSSYIRVMSDLIQTTSDVRLLEKNGVVQGSPDDDHVEKLPRILSRLSSEDVRLTNEFRILRRRIRDYSSPWIHYKGLISLVAFLTVLQTFVALLAYFKPPRP</sequence>
<evidence type="ECO:0000313" key="4">
    <source>
        <dbReference type="Proteomes" id="UP000030748"/>
    </source>
</evidence>
<dbReference type="EMBL" id="KI632336">
    <property type="protein sequence ID" value="EYU18279.1"/>
    <property type="molecule type" value="Genomic_DNA"/>
</dbReference>
<evidence type="ECO:0000256" key="2">
    <source>
        <dbReference type="SAM" id="Phobius"/>
    </source>
</evidence>
<reference evidence="3 4" key="1">
    <citation type="journal article" date="2013" name="Proc. Natl. Acad. Sci. U.S.A.">
        <title>Fine-scale variation in meiotic recombination in Mimulus inferred from population shotgun sequencing.</title>
        <authorList>
            <person name="Hellsten U."/>
            <person name="Wright K.M."/>
            <person name="Jenkins J."/>
            <person name="Shu S."/>
            <person name="Yuan Y."/>
            <person name="Wessler S.R."/>
            <person name="Schmutz J."/>
            <person name="Willis J.H."/>
            <person name="Rokhsar D.S."/>
        </authorList>
    </citation>
    <scope>NUCLEOTIDE SEQUENCE [LARGE SCALE GENOMIC DNA]</scope>
    <source>
        <strain evidence="4">cv. DUN x IM62</strain>
    </source>
</reference>
<organism evidence="3 4">
    <name type="scientific">Erythranthe guttata</name>
    <name type="common">Yellow monkey flower</name>
    <name type="synonym">Mimulus guttatus</name>
    <dbReference type="NCBI Taxonomy" id="4155"/>
    <lineage>
        <taxon>Eukaryota</taxon>
        <taxon>Viridiplantae</taxon>
        <taxon>Streptophyta</taxon>
        <taxon>Embryophyta</taxon>
        <taxon>Tracheophyta</taxon>
        <taxon>Spermatophyta</taxon>
        <taxon>Magnoliopsida</taxon>
        <taxon>eudicotyledons</taxon>
        <taxon>Gunneridae</taxon>
        <taxon>Pentapetalae</taxon>
        <taxon>asterids</taxon>
        <taxon>lamiids</taxon>
        <taxon>Lamiales</taxon>
        <taxon>Phrymaceae</taxon>
        <taxon>Erythranthe</taxon>
    </lineage>
</organism>
<keyword evidence="2" id="KW-0812">Transmembrane</keyword>
<keyword evidence="2" id="KW-1133">Transmembrane helix</keyword>
<dbReference type="eggNOG" id="ENOG502SNJT">
    <property type="taxonomic scope" value="Eukaryota"/>
</dbReference>
<feature type="region of interest" description="Disordered" evidence="1">
    <location>
        <begin position="146"/>
        <end position="166"/>
    </location>
</feature>
<dbReference type="STRING" id="4155.A0A022PRZ1"/>
<feature type="region of interest" description="Disordered" evidence="1">
    <location>
        <begin position="55"/>
        <end position="77"/>
    </location>
</feature>
<dbReference type="InterPro" id="IPR004158">
    <property type="entry name" value="DUF247_pln"/>
</dbReference>
<accession>A0A022PRZ1</accession>
<dbReference type="PANTHER" id="PTHR31549">
    <property type="entry name" value="PROTEIN, PUTATIVE (DUF247)-RELATED-RELATED"/>
    <property type="match status" value="1"/>
</dbReference>
<keyword evidence="2" id="KW-0472">Membrane</keyword>
<keyword evidence="4" id="KW-1185">Reference proteome</keyword>
<dbReference type="Pfam" id="PF03140">
    <property type="entry name" value="DUF247"/>
    <property type="match status" value="1"/>
</dbReference>
<dbReference type="PANTHER" id="PTHR31549:SF88">
    <property type="entry name" value="DUF4220 DOMAIN-CONTAINING PROTEIN"/>
    <property type="match status" value="1"/>
</dbReference>
<name>A0A022PRZ1_ERYGU</name>
<feature type="compositionally biased region" description="Low complexity" evidence="1">
    <location>
        <begin position="55"/>
        <end position="69"/>
    </location>
</feature>